<proteinExistence type="predicted"/>
<keyword evidence="2" id="KW-1185">Reference proteome</keyword>
<dbReference type="Proteomes" id="UP001165083">
    <property type="component" value="Unassembled WGS sequence"/>
</dbReference>
<name>A0A9W7CQ03_9STRA</name>
<evidence type="ECO:0000313" key="1">
    <source>
        <dbReference type="EMBL" id="GMF34031.1"/>
    </source>
</evidence>
<organism evidence="1 2">
    <name type="scientific">Phytophthora lilii</name>
    <dbReference type="NCBI Taxonomy" id="2077276"/>
    <lineage>
        <taxon>Eukaryota</taxon>
        <taxon>Sar</taxon>
        <taxon>Stramenopiles</taxon>
        <taxon>Oomycota</taxon>
        <taxon>Peronosporomycetes</taxon>
        <taxon>Peronosporales</taxon>
        <taxon>Peronosporaceae</taxon>
        <taxon>Phytophthora</taxon>
    </lineage>
</organism>
<comment type="caution">
    <text evidence="1">The sequence shown here is derived from an EMBL/GenBank/DDBJ whole genome shotgun (WGS) entry which is preliminary data.</text>
</comment>
<sequence length="119" mass="13174">MTPQLQEPTTEWIISNSRLRVTDYPGLPAMAEETYRDGVLSLSTPIPCFENDVTGSSMGFVMDSRLSTLTTRSTSMPDGRSETEEVDEIFVKRPLAELLSIDIRVSVTLTLSATEDKKA</sequence>
<reference evidence="1" key="1">
    <citation type="submission" date="2023-04" db="EMBL/GenBank/DDBJ databases">
        <title>Phytophthora lilii NBRC 32176.</title>
        <authorList>
            <person name="Ichikawa N."/>
            <person name="Sato H."/>
            <person name="Tonouchi N."/>
        </authorList>
    </citation>
    <scope>NUCLEOTIDE SEQUENCE</scope>
    <source>
        <strain evidence="1">NBRC 32176</strain>
    </source>
</reference>
<accession>A0A9W7CQ03</accession>
<evidence type="ECO:0000313" key="2">
    <source>
        <dbReference type="Proteomes" id="UP001165083"/>
    </source>
</evidence>
<dbReference type="AlphaFoldDB" id="A0A9W7CQ03"/>
<gene>
    <name evidence="1" type="ORF">Plil01_001449700</name>
</gene>
<dbReference type="EMBL" id="BSXW01001140">
    <property type="protein sequence ID" value="GMF34031.1"/>
    <property type="molecule type" value="Genomic_DNA"/>
</dbReference>
<protein>
    <submittedName>
        <fullName evidence="1">Unnamed protein product</fullName>
    </submittedName>
</protein>